<dbReference type="OrthoDB" id="5953030at2759"/>
<dbReference type="CDD" id="cd01650">
    <property type="entry name" value="RT_nLTR_like"/>
    <property type="match status" value="1"/>
</dbReference>
<dbReference type="InterPro" id="IPR036691">
    <property type="entry name" value="Endo/exonu/phosph_ase_sf"/>
</dbReference>
<evidence type="ECO:0000313" key="3">
    <source>
        <dbReference type="RefSeq" id="XP_022815784.1"/>
    </source>
</evidence>
<dbReference type="Gene3D" id="3.60.10.10">
    <property type="entry name" value="Endonuclease/exonuclease/phosphatase"/>
    <property type="match status" value="1"/>
</dbReference>
<dbReference type="Pfam" id="PF00078">
    <property type="entry name" value="RVT_1"/>
    <property type="match status" value="1"/>
</dbReference>
<dbReference type="SUPFAM" id="SSF56672">
    <property type="entry name" value="DNA/RNA polymerases"/>
    <property type="match status" value="1"/>
</dbReference>
<evidence type="ECO:0000259" key="1">
    <source>
        <dbReference type="PROSITE" id="PS50878"/>
    </source>
</evidence>
<dbReference type="PROSITE" id="PS50878">
    <property type="entry name" value="RT_POL"/>
    <property type="match status" value="1"/>
</dbReference>
<gene>
    <name evidence="3" type="primary">LOC111349052</name>
</gene>
<dbReference type="PANTHER" id="PTHR19446">
    <property type="entry name" value="REVERSE TRANSCRIPTASES"/>
    <property type="match status" value="1"/>
</dbReference>
<dbReference type="GeneID" id="111349052"/>
<dbReference type="RefSeq" id="XP_022815784.1">
    <property type="nucleotide sequence ID" value="XM_022960016.1"/>
</dbReference>
<dbReference type="Pfam" id="PF14529">
    <property type="entry name" value="Exo_endo_phos_2"/>
    <property type="match status" value="1"/>
</dbReference>
<protein>
    <submittedName>
        <fullName evidence="3">Uncharacterized protein LOC111349052</fullName>
    </submittedName>
</protein>
<sequence length="563" mass="62624">MDSLAETHRMAVASLSQWMAAFEAHLKVSSPGEDLSGLKRDYNTFKDGSPESLILEVDIRGVKAVLGVVYCPPAINYFSQLETLFDSFSSEYKHHIVMGDFNTDLTRSTPRSRGLRSILESSNLSVLPLDPTHCNVGSEDSWIDLMLVSSPELVVNHGQVAAPGLSSGQENWIQYKIARNRCNQMVRAAKRRYIFDSVQNSSQADVWKFLKTLGVCETSTSVLSPNLSLNSLNSHFAASTGLTDVVKHKTISEITSRPILPPNTFSFSPVTDLAIQRVFASIKSRAVGSDGMGRTMVSLIFEHFLPHFTHIINYSIFYGVFLSSWRKAYIIPLPKTSNPCQPNHYRPISILPYLSKILEAVVHKQTSSYIFKHKLLPPFQSGFRPGHSTSTALLKVTEDVRHGMEGSRLTVLVLIDFSNAFNTVDYDILLAVLTQIGFSASSRDWFSTYLRGRQQAVRVGQEFSDWGGLTAGVPQGGILSPLLFSLFINSITSLLKCSYHLYADDLQLYAQADIANLNTCIEHLNTDLLAIRKYIWKVGVAGRERGRGTTVHAYAERSLDSKQ</sequence>
<dbReference type="AlphaFoldDB" id="A0A9J7DU08"/>
<reference evidence="3" key="1">
    <citation type="submission" date="2025-08" db="UniProtKB">
        <authorList>
            <consortium name="RefSeq"/>
        </authorList>
    </citation>
    <scope>IDENTIFICATION</scope>
    <source>
        <strain evidence="3">Ishihara</strain>
        <tissue evidence="3">Whole body</tissue>
    </source>
</reference>
<dbReference type="GO" id="GO:0003824">
    <property type="term" value="F:catalytic activity"/>
    <property type="evidence" value="ECO:0007669"/>
    <property type="project" value="InterPro"/>
</dbReference>
<dbReference type="InterPro" id="IPR043502">
    <property type="entry name" value="DNA/RNA_pol_sf"/>
</dbReference>
<keyword evidence="2" id="KW-1185">Reference proteome</keyword>
<dbReference type="Proteomes" id="UP000301870">
    <property type="component" value="Chromosome 8"/>
</dbReference>
<accession>A0A9J7DU08</accession>
<dbReference type="InterPro" id="IPR005135">
    <property type="entry name" value="Endo/exonuclease/phosphatase"/>
</dbReference>
<organism evidence="2 3">
    <name type="scientific">Spodoptera litura</name>
    <name type="common">Asian cotton leafworm</name>
    <dbReference type="NCBI Taxonomy" id="69820"/>
    <lineage>
        <taxon>Eukaryota</taxon>
        <taxon>Metazoa</taxon>
        <taxon>Ecdysozoa</taxon>
        <taxon>Arthropoda</taxon>
        <taxon>Hexapoda</taxon>
        <taxon>Insecta</taxon>
        <taxon>Pterygota</taxon>
        <taxon>Neoptera</taxon>
        <taxon>Endopterygota</taxon>
        <taxon>Lepidoptera</taxon>
        <taxon>Glossata</taxon>
        <taxon>Ditrysia</taxon>
        <taxon>Noctuoidea</taxon>
        <taxon>Noctuidae</taxon>
        <taxon>Amphipyrinae</taxon>
        <taxon>Spodoptera</taxon>
    </lineage>
</organism>
<dbReference type="InterPro" id="IPR000477">
    <property type="entry name" value="RT_dom"/>
</dbReference>
<proteinExistence type="predicted"/>
<name>A0A9J7DU08_SPOLT</name>
<dbReference type="SUPFAM" id="SSF56219">
    <property type="entry name" value="DNase I-like"/>
    <property type="match status" value="1"/>
</dbReference>
<evidence type="ECO:0000313" key="2">
    <source>
        <dbReference type="Proteomes" id="UP000301870"/>
    </source>
</evidence>
<dbReference type="KEGG" id="sliu:111349052"/>
<feature type="domain" description="Reverse transcriptase" evidence="1">
    <location>
        <begin position="314"/>
        <end position="563"/>
    </location>
</feature>
<dbReference type="GO" id="GO:0071897">
    <property type="term" value="P:DNA biosynthetic process"/>
    <property type="evidence" value="ECO:0007669"/>
    <property type="project" value="UniProtKB-ARBA"/>
</dbReference>